<dbReference type="PRINTS" id="PR01438">
    <property type="entry name" value="UNVRSLSTRESS"/>
</dbReference>
<dbReference type="EMBL" id="VTOW01000005">
    <property type="protein sequence ID" value="NKE73273.1"/>
    <property type="molecule type" value="Genomic_DNA"/>
</dbReference>
<proteinExistence type="inferred from homology"/>
<name>A0A7X6DTU3_9BACT</name>
<comment type="caution">
    <text evidence="3">The sequence shown here is derived from an EMBL/GenBank/DDBJ whole genome shotgun (WGS) entry which is preliminary data.</text>
</comment>
<evidence type="ECO:0000259" key="2">
    <source>
        <dbReference type="Pfam" id="PF00582"/>
    </source>
</evidence>
<evidence type="ECO:0000313" key="4">
    <source>
        <dbReference type="Proteomes" id="UP000534783"/>
    </source>
</evidence>
<dbReference type="InterPro" id="IPR014729">
    <property type="entry name" value="Rossmann-like_a/b/a_fold"/>
</dbReference>
<dbReference type="PIRSF" id="PIRSF006276">
    <property type="entry name" value="UspA"/>
    <property type="match status" value="1"/>
</dbReference>
<dbReference type="Proteomes" id="UP000534783">
    <property type="component" value="Unassembled WGS sequence"/>
</dbReference>
<protein>
    <submittedName>
        <fullName evidence="3">Universal stress protein</fullName>
    </submittedName>
</protein>
<dbReference type="AlphaFoldDB" id="A0A7X6DTU3"/>
<accession>A0A7X6DTU3</accession>
<dbReference type="Gene3D" id="3.40.50.620">
    <property type="entry name" value="HUPs"/>
    <property type="match status" value="1"/>
</dbReference>
<dbReference type="PANTHER" id="PTHR46268">
    <property type="entry name" value="STRESS RESPONSE PROTEIN NHAX"/>
    <property type="match status" value="1"/>
</dbReference>
<comment type="similarity">
    <text evidence="1">Belongs to the universal stress protein A family.</text>
</comment>
<gene>
    <name evidence="3" type="ORF">MNODULE_21170</name>
</gene>
<reference evidence="3 4" key="1">
    <citation type="journal article" date="2020" name="Nature">
        <title>Bacterial chemolithoautotrophy via manganese oxidation.</title>
        <authorList>
            <person name="Yu H."/>
            <person name="Leadbetter J.R."/>
        </authorList>
    </citation>
    <scope>NUCLEOTIDE SEQUENCE [LARGE SCALE GENOMIC DNA]</scope>
    <source>
        <strain evidence="3 4">Mn-1</strain>
    </source>
</reference>
<evidence type="ECO:0000313" key="3">
    <source>
        <dbReference type="EMBL" id="NKE73273.1"/>
    </source>
</evidence>
<dbReference type="InterPro" id="IPR006015">
    <property type="entry name" value="Universal_stress_UspA"/>
</dbReference>
<dbReference type="InterPro" id="IPR006016">
    <property type="entry name" value="UspA"/>
</dbReference>
<feature type="domain" description="UspA" evidence="2">
    <location>
        <begin position="13"/>
        <end position="149"/>
    </location>
</feature>
<dbReference type="PANTHER" id="PTHR46268:SF22">
    <property type="entry name" value="SENSOR PROTEIN KDPD-RELATED"/>
    <property type="match status" value="1"/>
</dbReference>
<organism evidence="3 4">
    <name type="scientific">Candidatus Manganitrophus noduliformans</name>
    <dbReference type="NCBI Taxonomy" id="2606439"/>
    <lineage>
        <taxon>Bacteria</taxon>
        <taxon>Pseudomonadati</taxon>
        <taxon>Nitrospirota</taxon>
        <taxon>Nitrospiria</taxon>
        <taxon>Candidatus Troglogloeales</taxon>
        <taxon>Candidatus Manganitrophaceae</taxon>
        <taxon>Candidatus Manganitrophus</taxon>
    </lineage>
</organism>
<sequence length="170" mass="18823">MKQNKRGKSDVSRILVPTDFSECSSDALDYAMALAKPLNAELILAHVIEPFPYTAVNAIAFINYEERLIPEARSLLDELSKRPLREKLSVETHLSTGIASREIIRLAEREEADLIVMGTHGRTGIDHLFTGSVAEKVVRLSPCPVLTVHFRSSGSKRKTAAPKRKSATKL</sequence>
<evidence type="ECO:0000256" key="1">
    <source>
        <dbReference type="ARBA" id="ARBA00008791"/>
    </source>
</evidence>
<keyword evidence="4" id="KW-1185">Reference proteome</keyword>
<dbReference type="Pfam" id="PF00582">
    <property type="entry name" value="Usp"/>
    <property type="match status" value="1"/>
</dbReference>
<dbReference type="CDD" id="cd00293">
    <property type="entry name" value="USP-like"/>
    <property type="match status" value="1"/>
</dbReference>
<dbReference type="SUPFAM" id="SSF52402">
    <property type="entry name" value="Adenine nucleotide alpha hydrolases-like"/>
    <property type="match status" value="1"/>
</dbReference>
<dbReference type="RefSeq" id="WP_168063203.1">
    <property type="nucleotide sequence ID" value="NZ_VTOW01000005.1"/>
</dbReference>